<evidence type="ECO:0000313" key="1">
    <source>
        <dbReference type="EMBL" id="TRX98238.1"/>
    </source>
</evidence>
<proteinExistence type="predicted"/>
<comment type="caution">
    <text evidence="1">The sequence shown here is derived from an EMBL/GenBank/DDBJ whole genome shotgun (WGS) entry which is preliminary data.</text>
</comment>
<gene>
    <name evidence="1" type="ORF">FHL15_000883</name>
</gene>
<protein>
    <submittedName>
        <fullName evidence="1">Uncharacterized protein</fullName>
    </submittedName>
</protein>
<dbReference type="AlphaFoldDB" id="A0A553IDF8"/>
<name>A0A553IDF8_9PEZI</name>
<evidence type="ECO:0000313" key="2">
    <source>
        <dbReference type="Proteomes" id="UP000319160"/>
    </source>
</evidence>
<organism evidence="1 2">
    <name type="scientific">Xylaria flabelliformis</name>
    <dbReference type="NCBI Taxonomy" id="2512241"/>
    <lineage>
        <taxon>Eukaryota</taxon>
        <taxon>Fungi</taxon>
        <taxon>Dikarya</taxon>
        <taxon>Ascomycota</taxon>
        <taxon>Pezizomycotina</taxon>
        <taxon>Sordariomycetes</taxon>
        <taxon>Xylariomycetidae</taxon>
        <taxon>Xylariales</taxon>
        <taxon>Xylariaceae</taxon>
        <taxon>Xylaria</taxon>
    </lineage>
</organism>
<dbReference type="Proteomes" id="UP000319160">
    <property type="component" value="Unassembled WGS sequence"/>
</dbReference>
<sequence length="102" mass="10914">MAAILSSLPRLTAAHHLKASTTARPRQCSINSNLLPSSLLAVVMDVSRLVSPLCAAASSASRVATAALTSANAAARWSVRPFDIERVIGDYNCDKLWHKEQL</sequence>
<dbReference type="EMBL" id="VFLP01000003">
    <property type="protein sequence ID" value="TRX98238.1"/>
    <property type="molecule type" value="Genomic_DNA"/>
</dbReference>
<reference evidence="2" key="1">
    <citation type="submission" date="2019-06" db="EMBL/GenBank/DDBJ databases">
        <title>Draft genome sequence of the griseofulvin-producing fungus Xylaria cubensis strain G536.</title>
        <authorList>
            <person name="Mead M.E."/>
            <person name="Raja H.A."/>
            <person name="Steenwyk J.L."/>
            <person name="Knowles S.L."/>
            <person name="Oberlies N.H."/>
            <person name="Rokas A."/>
        </authorList>
    </citation>
    <scope>NUCLEOTIDE SEQUENCE [LARGE SCALE GENOMIC DNA]</scope>
    <source>
        <strain evidence="2">G536</strain>
    </source>
</reference>
<accession>A0A553IDF8</accession>
<keyword evidence="2" id="KW-1185">Reference proteome</keyword>